<evidence type="ECO:0000313" key="2">
    <source>
        <dbReference type="Proteomes" id="UP000598146"/>
    </source>
</evidence>
<reference evidence="1" key="1">
    <citation type="submission" date="2020-11" db="EMBL/GenBank/DDBJ databases">
        <title>Isolation and identification of active actinomycetes.</title>
        <authorList>
            <person name="Sun X."/>
        </authorList>
    </citation>
    <scope>NUCLEOTIDE SEQUENCE</scope>
    <source>
        <strain evidence="1">NEAU-A11</strain>
    </source>
</reference>
<dbReference type="EMBL" id="JADQTO010000022">
    <property type="protein sequence ID" value="MBG0566625.1"/>
    <property type="molecule type" value="Genomic_DNA"/>
</dbReference>
<name>A0A931G147_9ACTN</name>
<sequence>MQPIMAVVRDPALETGVAVNRTGRVRQLDVFAACELRVSTRTFSTIAGT</sequence>
<dbReference type="Proteomes" id="UP000598146">
    <property type="component" value="Unassembled WGS sequence"/>
</dbReference>
<keyword evidence="2" id="KW-1185">Reference proteome</keyword>
<proteinExistence type="predicted"/>
<dbReference type="AlphaFoldDB" id="A0A931G147"/>
<evidence type="ECO:0000313" key="1">
    <source>
        <dbReference type="EMBL" id="MBG0566625.1"/>
    </source>
</evidence>
<protein>
    <submittedName>
        <fullName evidence="1">Uncharacterized protein</fullName>
    </submittedName>
</protein>
<dbReference type="RefSeq" id="WP_196418406.1">
    <property type="nucleotide sequence ID" value="NZ_JADQTO010000022.1"/>
</dbReference>
<gene>
    <name evidence="1" type="ORF">I4J89_34785</name>
</gene>
<organism evidence="1 2">
    <name type="scientific">Actinoplanes aureus</name>
    <dbReference type="NCBI Taxonomy" id="2792083"/>
    <lineage>
        <taxon>Bacteria</taxon>
        <taxon>Bacillati</taxon>
        <taxon>Actinomycetota</taxon>
        <taxon>Actinomycetes</taxon>
        <taxon>Micromonosporales</taxon>
        <taxon>Micromonosporaceae</taxon>
        <taxon>Actinoplanes</taxon>
    </lineage>
</organism>
<accession>A0A931G147</accession>
<comment type="caution">
    <text evidence="1">The sequence shown here is derived from an EMBL/GenBank/DDBJ whole genome shotgun (WGS) entry which is preliminary data.</text>
</comment>